<keyword evidence="20" id="KW-1185">Reference proteome</keyword>
<dbReference type="CDD" id="cd22526">
    <property type="entry name" value="KH-I_Rrp40"/>
    <property type="match status" value="1"/>
</dbReference>
<dbReference type="InterPro" id="IPR049469">
    <property type="entry name" value="RRP40_KH-I"/>
</dbReference>
<evidence type="ECO:0000256" key="6">
    <source>
        <dbReference type="ARBA" id="ARBA00022552"/>
    </source>
</evidence>
<reference evidence="19 20" key="1">
    <citation type="journal article" date="2010" name="Nature">
        <title>The genome of a songbird.</title>
        <authorList>
            <person name="Warren W.C."/>
            <person name="Clayton D.F."/>
            <person name="Ellegren H."/>
            <person name="Arnold A.P."/>
            <person name="Hillier L.W."/>
            <person name="Kunstner A."/>
            <person name="Searle S."/>
            <person name="White S."/>
            <person name="Vilella A.J."/>
            <person name="Fairley S."/>
            <person name="Heger A."/>
            <person name="Kong L."/>
            <person name="Ponting C.P."/>
            <person name="Jarvis E.D."/>
            <person name="Mello C.V."/>
            <person name="Minx P."/>
            <person name="Lovell P."/>
            <person name="Velho T.A."/>
            <person name="Ferris M."/>
            <person name="Balakrishnan C.N."/>
            <person name="Sinha S."/>
            <person name="Blatti C."/>
            <person name="London S.E."/>
            <person name="Li Y."/>
            <person name="Lin Y.C."/>
            <person name="George J."/>
            <person name="Sweedler J."/>
            <person name="Southey B."/>
            <person name="Gunaratne P."/>
            <person name="Watson M."/>
            <person name="Nam K."/>
            <person name="Backstrom N."/>
            <person name="Smeds L."/>
            <person name="Nabholz B."/>
            <person name="Itoh Y."/>
            <person name="Whitney O."/>
            <person name="Pfenning A.R."/>
            <person name="Howard J."/>
            <person name="Volker M."/>
            <person name="Skinner B.M."/>
            <person name="Griffin D.K."/>
            <person name="Ye L."/>
            <person name="McLaren W.M."/>
            <person name="Flicek P."/>
            <person name="Quesada V."/>
            <person name="Velasco G."/>
            <person name="Lopez-Otin C."/>
            <person name="Puente X.S."/>
            <person name="Olender T."/>
            <person name="Lancet D."/>
            <person name="Smit A.F."/>
            <person name="Hubley R."/>
            <person name="Konkel M.K."/>
            <person name="Walker J.A."/>
            <person name="Batzer M.A."/>
            <person name="Gu W."/>
            <person name="Pollock D.D."/>
            <person name="Chen L."/>
            <person name="Cheng Z."/>
            <person name="Eichler E.E."/>
            <person name="Stapley J."/>
            <person name="Slate J."/>
            <person name="Ekblom R."/>
            <person name="Birkhead T."/>
            <person name="Burke T."/>
            <person name="Burt D."/>
            <person name="Scharff C."/>
            <person name="Adam I."/>
            <person name="Richard H."/>
            <person name="Sultan M."/>
            <person name="Soldatov A."/>
            <person name="Lehrach H."/>
            <person name="Edwards S.V."/>
            <person name="Yang S.P."/>
            <person name="Li X."/>
            <person name="Graves T."/>
            <person name="Fulton L."/>
            <person name="Nelson J."/>
            <person name="Chinwalla A."/>
            <person name="Hou S."/>
            <person name="Mardis E.R."/>
            <person name="Wilson R.K."/>
        </authorList>
    </citation>
    <scope>NUCLEOTIDE SEQUENCE [LARGE SCALE GENOMIC DNA]</scope>
</reference>
<feature type="region of interest" description="Disordered" evidence="16">
    <location>
        <begin position="1"/>
        <end position="57"/>
    </location>
</feature>
<dbReference type="GeneTree" id="ENSGT00940000153596"/>
<dbReference type="Pfam" id="PF21261">
    <property type="entry name" value="RRP40_N_mamm"/>
    <property type="match status" value="1"/>
</dbReference>
<dbReference type="GO" id="GO:0071034">
    <property type="term" value="P:CUT catabolic process"/>
    <property type="evidence" value="ECO:0007669"/>
    <property type="project" value="TreeGrafter"/>
</dbReference>
<reference evidence="19" key="3">
    <citation type="submission" date="2025-09" db="UniProtKB">
        <authorList>
            <consortium name="Ensembl"/>
        </authorList>
    </citation>
    <scope>IDENTIFICATION</scope>
</reference>
<dbReference type="GO" id="GO:0071051">
    <property type="term" value="P:poly(A)-dependent snoRNA 3'-end processing"/>
    <property type="evidence" value="ECO:0007669"/>
    <property type="project" value="TreeGrafter"/>
</dbReference>
<keyword evidence="9" id="KW-0694">RNA-binding</keyword>
<dbReference type="InterPro" id="IPR026699">
    <property type="entry name" value="Exosome_RNA_bind1/RRP40/RRP4"/>
</dbReference>
<evidence type="ECO:0000256" key="14">
    <source>
        <dbReference type="ARBA" id="ARBA00069899"/>
    </source>
</evidence>
<evidence type="ECO:0000256" key="16">
    <source>
        <dbReference type="SAM" id="MobiDB-lite"/>
    </source>
</evidence>
<evidence type="ECO:0000259" key="17">
    <source>
        <dbReference type="Pfam" id="PF15985"/>
    </source>
</evidence>
<feature type="domain" description="K Homology" evidence="17">
    <location>
        <begin position="237"/>
        <end position="285"/>
    </location>
</feature>
<keyword evidence="8" id="KW-0832">Ubl conjugation</keyword>
<dbReference type="GO" id="GO:0034475">
    <property type="term" value="P:U4 snRNA 3'-end processing"/>
    <property type="evidence" value="ECO:0007669"/>
    <property type="project" value="TreeGrafter"/>
</dbReference>
<evidence type="ECO:0000256" key="5">
    <source>
        <dbReference type="ARBA" id="ARBA00022499"/>
    </source>
</evidence>
<dbReference type="Ensembl" id="ENSTGUT00000021449.1">
    <property type="protein sequence ID" value="ENSTGUP00000022624.1"/>
    <property type="gene ID" value="ENSTGUG00000028180.1"/>
</dbReference>
<dbReference type="SUPFAM" id="SSF110324">
    <property type="entry name" value="Ribosomal L27 protein-like"/>
    <property type="match status" value="1"/>
</dbReference>
<dbReference type="Proteomes" id="UP000007754">
    <property type="component" value="Chromosome 6"/>
</dbReference>
<dbReference type="InterPro" id="IPR036612">
    <property type="entry name" value="KH_dom_type_1_sf"/>
</dbReference>
<dbReference type="PANTHER" id="PTHR21321">
    <property type="entry name" value="PNAS-3 RELATED"/>
    <property type="match status" value="1"/>
</dbReference>
<evidence type="ECO:0000313" key="19">
    <source>
        <dbReference type="Ensembl" id="ENSTGUP00000022624.1"/>
    </source>
</evidence>
<dbReference type="InterPro" id="IPR048541">
    <property type="entry name" value="RRP40_N"/>
</dbReference>
<dbReference type="AlphaFoldDB" id="A0A674GIJ0"/>
<dbReference type="GO" id="GO:0010468">
    <property type="term" value="P:regulation of gene expression"/>
    <property type="evidence" value="ECO:0007669"/>
    <property type="project" value="UniProtKB-ARBA"/>
</dbReference>
<keyword evidence="5" id="KW-1017">Isopeptide bond</keyword>
<dbReference type="InterPro" id="IPR037319">
    <property type="entry name" value="Rrp40_S1"/>
</dbReference>
<dbReference type="Gene3D" id="2.40.50.140">
    <property type="entry name" value="Nucleic acid-binding proteins"/>
    <property type="match status" value="1"/>
</dbReference>
<comment type="subcellular location">
    <subcellularLocation>
        <location evidence="1">Cytoplasm</location>
    </subcellularLocation>
    <subcellularLocation>
        <location evidence="2">Nucleus</location>
        <location evidence="2">Nucleolus</location>
    </subcellularLocation>
</comment>
<evidence type="ECO:0000256" key="8">
    <source>
        <dbReference type="ARBA" id="ARBA00022843"/>
    </source>
</evidence>
<dbReference type="FunFam" id="2.40.50.100:FF:000044">
    <property type="entry name" value="exosome complex component RRP40"/>
    <property type="match status" value="1"/>
</dbReference>
<feature type="compositionally biased region" description="Low complexity" evidence="16">
    <location>
        <begin position="1"/>
        <end position="13"/>
    </location>
</feature>
<dbReference type="Pfam" id="PF21262">
    <property type="entry name" value="RRP40_S1"/>
    <property type="match status" value="1"/>
</dbReference>
<dbReference type="GO" id="GO:0003723">
    <property type="term" value="F:RNA binding"/>
    <property type="evidence" value="ECO:0007669"/>
    <property type="project" value="UniProtKB-KW"/>
</dbReference>
<evidence type="ECO:0000256" key="12">
    <source>
        <dbReference type="ARBA" id="ARBA00030615"/>
    </source>
</evidence>
<dbReference type="Gene3D" id="2.40.50.100">
    <property type="match status" value="1"/>
</dbReference>
<keyword evidence="7" id="KW-0271">Exosome</keyword>
<dbReference type="GO" id="GO:0071038">
    <property type="term" value="P:TRAMP-dependent tRNA surveillance pathway"/>
    <property type="evidence" value="ECO:0007669"/>
    <property type="project" value="TreeGrafter"/>
</dbReference>
<dbReference type="InterPro" id="IPR004088">
    <property type="entry name" value="KH_dom_type_1"/>
</dbReference>
<dbReference type="GO" id="GO:0000177">
    <property type="term" value="C:cytoplasmic exosome (RNase complex)"/>
    <property type="evidence" value="ECO:0007669"/>
    <property type="project" value="TreeGrafter"/>
</dbReference>
<keyword evidence="4" id="KW-0963">Cytoplasm</keyword>
<evidence type="ECO:0000256" key="7">
    <source>
        <dbReference type="ARBA" id="ARBA00022835"/>
    </source>
</evidence>
<evidence type="ECO:0000256" key="3">
    <source>
        <dbReference type="ARBA" id="ARBA00007841"/>
    </source>
</evidence>
<evidence type="ECO:0000256" key="11">
    <source>
        <dbReference type="ARBA" id="ARBA00023242"/>
    </source>
</evidence>
<proteinExistence type="inferred from homology"/>
<organism evidence="19 20">
    <name type="scientific">Taeniopygia guttata</name>
    <name type="common">Zebra finch</name>
    <name type="synonym">Poephila guttata</name>
    <dbReference type="NCBI Taxonomy" id="59729"/>
    <lineage>
        <taxon>Eukaryota</taxon>
        <taxon>Metazoa</taxon>
        <taxon>Chordata</taxon>
        <taxon>Craniata</taxon>
        <taxon>Vertebrata</taxon>
        <taxon>Euteleostomi</taxon>
        <taxon>Archelosauria</taxon>
        <taxon>Archosauria</taxon>
        <taxon>Dinosauria</taxon>
        <taxon>Saurischia</taxon>
        <taxon>Theropoda</taxon>
        <taxon>Coelurosauria</taxon>
        <taxon>Aves</taxon>
        <taxon>Neognathae</taxon>
        <taxon>Neoaves</taxon>
        <taxon>Telluraves</taxon>
        <taxon>Australaves</taxon>
        <taxon>Passeriformes</taxon>
        <taxon>Passeroidea</taxon>
        <taxon>Estrildidae</taxon>
        <taxon>Estrildinae</taxon>
        <taxon>Taeniopygia</taxon>
    </lineage>
</organism>
<dbReference type="GO" id="GO:0000467">
    <property type="term" value="P:exonucleolytic trimming to generate mature 3'-end of 5.8S rRNA from tricistronic rRNA transcript (SSU-rRNA, 5.8S rRNA, LSU-rRNA)"/>
    <property type="evidence" value="ECO:0007669"/>
    <property type="project" value="TreeGrafter"/>
</dbReference>
<dbReference type="PANTHER" id="PTHR21321:SF1">
    <property type="entry name" value="EXOSOME COMPLEX COMPONENT RRP40"/>
    <property type="match status" value="1"/>
</dbReference>
<dbReference type="SUPFAM" id="SSF50249">
    <property type="entry name" value="Nucleic acid-binding proteins"/>
    <property type="match status" value="1"/>
</dbReference>
<evidence type="ECO:0000256" key="4">
    <source>
        <dbReference type="ARBA" id="ARBA00022490"/>
    </source>
</evidence>
<evidence type="ECO:0000256" key="15">
    <source>
        <dbReference type="ARBA" id="ARBA00083628"/>
    </source>
</evidence>
<evidence type="ECO:0000256" key="13">
    <source>
        <dbReference type="ARBA" id="ARBA00066003"/>
    </source>
</evidence>
<evidence type="ECO:0000256" key="1">
    <source>
        <dbReference type="ARBA" id="ARBA00004496"/>
    </source>
</evidence>
<reference evidence="19" key="2">
    <citation type="submission" date="2025-08" db="UniProtKB">
        <authorList>
            <consortium name="Ensembl"/>
        </authorList>
    </citation>
    <scope>IDENTIFICATION</scope>
</reference>
<dbReference type="Gene3D" id="3.30.1370.10">
    <property type="entry name" value="K Homology domain, type 1"/>
    <property type="match status" value="1"/>
</dbReference>
<keyword evidence="11" id="KW-0539">Nucleus</keyword>
<evidence type="ECO:0000256" key="2">
    <source>
        <dbReference type="ARBA" id="ARBA00004604"/>
    </source>
</evidence>
<dbReference type="CDD" id="cd05790">
    <property type="entry name" value="S1_Rrp40"/>
    <property type="match status" value="1"/>
</dbReference>
<comment type="similarity">
    <text evidence="3">Belongs to the RRP40 family.</text>
</comment>
<dbReference type="InterPro" id="IPR012340">
    <property type="entry name" value="NA-bd_OB-fold"/>
</dbReference>
<evidence type="ECO:0000259" key="18">
    <source>
        <dbReference type="Pfam" id="PF21261"/>
    </source>
</evidence>
<dbReference type="SUPFAM" id="SSF54791">
    <property type="entry name" value="Eukaryotic type KH-domain (KH-domain type I)"/>
    <property type="match status" value="1"/>
</dbReference>
<dbReference type="GO" id="GO:0005730">
    <property type="term" value="C:nucleolus"/>
    <property type="evidence" value="ECO:0007669"/>
    <property type="project" value="UniProtKB-SubCell"/>
</dbReference>
<evidence type="ECO:0000256" key="9">
    <source>
        <dbReference type="ARBA" id="ARBA00022884"/>
    </source>
</evidence>
<comment type="subunit">
    <text evidence="13">Component of the RNA exosome core complex (Exo-9), composed of EXOSC1, EXOSC2, EXOSC3, EXOSC4, EXOSC5, EXOSC6, EXOSC7, EXOSC8 and EXOSC9; within the complex interacts with EXOSC5 and EXOSC9. The catalytically inactive RNA exosome core complex (Exo-9) associates with the catalytic subunit EXOSC10/RRP6. Exo-9 may associate with DIS3 to form the nucleolar exosome complex, or DIS3L to form the cytoplasmic exosome complex. Exo-9 is formed by a hexameric base ring consisting of the heterodimers EXOSC4-EXOSC9, EXOSC5-EXOSC8 and EXOSC6-EXOSC7, and a cap ring consisting of EXOSC1, EXOSC2 and EXOSC3. The RNA exosome complex associates with cofactors C1D/RRP47, MPHOSPH6/MPP6 and MTREX/MTR4. Interacts with MPHOSPH6/MPP6; the interaction is direct. Interacts with GTPBP1. Interacts with ZC3HAV1. Interacts with DDX17 only in the presence of ZC3HAV1 in an RNA-independent manner. Interacts with DHX36; this interaction occurs in a RNase-insensitive manner. Interacts with HBS1L isoform 2.</text>
</comment>
<dbReference type="GO" id="GO:0000176">
    <property type="term" value="C:nuclear exosome (RNase complex)"/>
    <property type="evidence" value="ECO:0007669"/>
    <property type="project" value="TreeGrafter"/>
</dbReference>
<keyword evidence="10" id="KW-0007">Acetylation</keyword>
<feature type="domain" description="Exosome complex component RRP40 N-terminal" evidence="18">
    <location>
        <begin position="74"/>
        <end position="145"/>
    </location>
</feature>
<dbReference type="GO" id="GO:0071035">
    <property type="term" value="P:nuclear polyadenylation-dependent rRNA catabolic process"/>
    <property type="evidence" value="ECO:0007669"/>
    <property type="project" value="TreeGrafter"/>
</dbReference>
<sequence>MNIPLAAAPKEGTAAGGGAAGGAGPLQRGDRPGVSLARRGRSAQGAGRRRRPARGAGAAMAAERGAAAEALVGQVVLPGDLLLLPAHYDEDAEGERLRLSAGTATPGRLLCGPGLRRSGAGLLVTKCGLLRHRPAGGGAYWVDSQQKRYVPVKGDHVIGIVTVKAGDVFRLDVGGSEPASLSYLAFEGATKRNRPNVQVGDLIYGQFVVANKDMEPEMVCIDSSGKSSGMGIIGQDGFLFKVSLGLIRKLLAPKCEIIQELSQLYPFELVLGMNGRIWVKAKTVQQTLIIVNILEACEYMTAQQRKQALAKLSGN</sequence>
<gene>
    <name evidence="19" type="primary">EXOSC3</name>
</gene>
<name>A0A674GIJ0_TAEGU</name>
<feature type="compositionally biased region" description="Gly residues" evidence="16">
    <location>
        <begin position="14"/>
        <end position="24"/>
    </location>
</feature>
<dbReference type="FunFam" id="2.40.50.140:FF:000112">
    <property type="entry name" value="Exosome complex component RRP40"/>
    <property type="match status" value="1"/>
</dbReference>
<evidence type="ECO:0000313" key="20">
    <source>
        <dbReference type="Proteomes" id="UP000007754"/>
    </source>
</evidence>
<dbReference type="GO" id="GO:0006259">
    <property type="term" value="P:DNA metabolic process"/>
    <property type="evidence" value="ECO:0007669"/>
    <property type="project" value="UniProtKB-ARBA"/>
</dbReference>
<keyword evidence="6" id="KW-0698">rRNA processing</keyword>
<dbReference type="FunFam" id="3.30.1370.10:FF:000038">
    <property type="entry name" value="exosome complex component RRP40"/>
    <property type="match status" value="1"/>
</dbReference>
<protein>
    <recommendedName>
        <fullName evidence="14">Exosome complex component RRP40</fullName>
    </recommendedName>
    <alternativeName>
        <fullName evidence="15">Exosome component 3</fullName>
    </alternativeName>
    <alternativeName>
        <fullName evidence="12">Ribosomal RNA-processing protein 40</fullName>
    </alternativeName>
</protein>
<accession>A0A674GIJ0</accession>
<evidence type="ECO:0000256" key="10">
    <source>
        <dbReference type="ARBA" id="ARBA00022990"/>
    </source>
</evidence>
<dbReference type="Pfam" id="PF15985">
    <property type="entry name" value="KH_6"/>
    <property type="match status" value="1"/>
</dbReference>